<evidence type="ECO:0000256" key="1">
    <source>
        <dbReference type="ARBA" id="ARBA00004651"/>
    </source>
</evidence>
<gene>
    <name evidence="8" type="ORF">EDC28_1039</name>
</gene>
<keyword evidence="6 7" id="KW-0472">Membrane</keyword>
<evidence type="ECO:0000256" key="7">
    <source>
        <dbReference type="SAM" id="Phobius"/>
    </source>
</evidence>
<feature type="transmembrane region" description="Helical" evidence="7">
    <location>
        <begin position="6"/>
        <end position="29"/>
    </location>
</feature>
<feature type="transmembrane region" description="Helical" evidence="7">
    <location>
        <begin position="146"/>
        <end position="172"/>
    </location>
</feature>
<keyword evidence="2" id="KW-1003">Cell membrane</keyword>
<proteinExistence type="predicted"/>
<feature type="transmembrane region" description="Helical" evidence="7">
    <location>
        <begin position="71"/>
        <end position="89"/>
    </location>
</feature>
<keyword evidence="4" id="KW-0813">Transport</keyword>
<evidence type="ECO:0000256" key="3">
    <source>
        <dbReference type="ARBA" id="ARBA00022692"/>
    </source>
</evidence>
<dbReference type="PANTHER" id="PTHR30086">
    <property type="entry name" value="ARGININE EXPORTER PROTEIN ARGO"/>
    <property type="match status" value="1"/>
</dbReference>
<dbReference type="Pfam" id="PF01810">
    <property type="entry name" value="LysE"/>
    <property type="match status" value="1"/>
</dbReference>
<name>A0A3N1PAK3_9GAMM</name>
<evidence type="ECO:0000256" key="2">
    <source>
        <dbReference type="ARBA" id="ARBA00022475"/>
    </source>
</evidence>
<comment type="caution">
    <text evidence="8">The sequence shown here is derived from an EMBL/GenBank/DDBJ whole genome shotgun (WGS) entry which is preliminary data.</text>
</comment>
<evidence type="ECO:0000256" key="6">
    <source>
        <dbReference type="ARBA" id="ARBA00023136"/>
    </source>
</evidence>
<feature type="transmembrane region" description="Helical" evidence="7">
    <location>
        <begin position="41"/>
        <end position="65"/>
    </location>
</feature>
<comment type="subcellular location">
    <subcellularLocation>
        <location evidence="1">Cell membrane</location>
        <topology evidence="1">Multi-pass membrane protein</topology>
    </subcellularLocation>
</comment>
<evidence type="ECO:0000256" key="5">
    <source>
        <dbReference type="ARBA" id="ARBA00022989"/>
    </source>
</evidence>
<dbReference type="RefSeq" id="WP_050657472.1">
    <property type="nucleotide sequence ID" value="NZ_JBLXAC010000001.1"/>
</dbReference>
<keyword evidence="9" id="KW-1185">Reference proteome</keyword>
<dbReference type="AlphaFoldDB" id="A0A3N1PAK3"/>
<evidence type="ECO:0000313" key="8">
    <source>
        <dbReference type="EMBL" id="ROQ28422.1"/>
    </source>
</evidence>
<protein>
    <submittedName>
        <fullName evidence="8">Threonine/homoserine/homoserine lactone efflux protein</fullName>
    </submittedName>
</protein>
<accession>A0A3N1PAK3</accession>
<evidence type="ECO:0000313" key="9">
    <source>
        <dbReference type="Proteomes" id="UP000268033"/>
    </source>
</evidence>
<dbReference type="InterPro" id="IPR001123">
    <property type="entry name" value="LeuE-type"/>
</dbReference>
<dbReference type="OrthoDB" id="9804822at2"/>
<keyword evidence="3 7" id="KW-0812">Transmembrane</keyword>
<feature type="transmembrane region" description="Helical" evidence="7">
    <location>
        <begin position="114"/>
        <end position="140"/>
    </location>
</feature>
<evidence type="ECO:0000256" key="4">
    <source>
        <dbReference type="ARBA" id="ARBA00022970"/>
    </source>
</evidence>
<dbReference type="Proteomes" id="UP000268033">
    <property type="component" value="Unassembled WGS sequence"/>
</dbReference>
<keyword evidence="4" id="KW-0029">Amino-acid transport</keyword>
<reference evidence="8 9" key="1">
    <citation type="submission" date="2018-11" db="EMBL/GenBank/DDBJ databases">
        <title>Genomic Encyclopedia of Type Strains, Phase IV (KMG-IV): sequencing the most valuable type-strain genomes for metagenomic binning, comparative biology and taxonomic classification.</title>
        <authorList>
            <person name="Goeker M."/>
        </authorList>
    </citation>
    <scope>NUCLEOTIDE SEQUENCE [LARGE SCALE GENOMIC DNA]</scope>
    <source>
        <strain evidence="8 9">DSM 21945</strain>
    </source>
</reference>
<dbReference type="STRING" id="584787.GCA_001247655_00418"/>
<dbReference type="PANTHER" id="PTHR30086:SF20">
    <property type="entry name" value="ARGININE EXPORTER PROTEIN ARGO-RELATED"/>
    <property type="match status" value="1"/>
</dbReference>
<dbReference type="GO" id="GO:0005886">
    <property type="term" value="C:plasma membrane"/>
    <property type="evidence" value="ECO:0007669"/>
    <property type="project" value="UniProtKB-SubCell"/>
</dbReference>
<dbReference type="GO" id="GO:0015171">
    <property type="term" value="F:amino acid transmembrane transporter activity"/>
    <property type="evidence" value="ECO:0007669"/>
    <property type="project" value="TreeGrafter"/>
</dbReference>
<dbReference type="EMBL" id="RJUL01000003">
    <property type="protein sequence ID" value="ROQ28422.1"/>
    <property type="molecule type" value="Genomic_DNA"/>
</dbReference>
<organism evidence="8 9">
    <name type="scientific">Gallaecimonas pentaromativorans</name>
    <dbReference type="NCBI Taxonomy" id="584787"/>
    <lineage>
        <taxon>Bacteria</taxon>
        <taxon>Pseudomonadati</taxon>
        <taxon>Pseudomonadota</taxon>
        <taxon>Gammaproteobacteria</taxon>
        <taxon>Enterobacterales</taxon>
        <taxon>Gallaecimonadaceae</taxon>
        <taxon>Gallaecimonas</taxon>
    </lineage>
</organism>
<keyword evidence="5 7" id="KW-1133">Transmembrane helix</keyword>
<sequence length="207" mass="21714">MQELMSVAAITGALAIGAMSPGPTFVVVARTAAGVSRSHGFMTALGSGLGAGVFALLALLGLHAVLAAVPMAFWVLKIGGGCYLLYLAYQILRHARAPLAFDGKSGKKRGLTKTLLFGLLTQLANPKTAIVFAGVFSALLPAQISPWMYAVLPLCAFTVDTLWYLLVAFALSAEKPRQTYLRAKTAIDRTAGFVMTALGLKLLLGNS</sequence>